<evidence type="ECO:0000313" key="1">
    <source>
        <dbReference type="EMBL" id="SDP58151.1"/>
    </source>
</evidence>
<dbReference type="OrthoDB" id="4868893at2"/>
<reference evidence="2" key="1">
    <citation type="submission" date="2016-10" db="EMBL/GenBank/DDBJ databases">
        <authorList>
            <person name="Varghese N."/>
            <person name="Submissions S."/>
        </authorList>
    </citation>
    <scope>NUCLEOTIDE SEQUENCE [LARGE SCALE GENOMIC DNA]</scope>
    <source>
        <strain evidence="2">DSM 22329</strain>
    </source>
</reference>
<dbReference type="STRING" id="443156.SAMN04489867_3004"/>
<keyword evidence="2" id="KW-1185">Reference proteome</keyword>
<dbReference type="Proteomes" id="UP000199077">
    <property type="component" value="Chromosome I"/>
</dbReference>
<dbReference type="EMBL" id="LT629711">
    <property type="protein sequence ID" value="SDP58151.1"/>
    <property type="molecule type" value="Genomic_DNA"/>
</dbReference>
<dbReference type="AlphaFoldDB" id="A0A1H0TW96"/>
<proteinExistence type="predicted"/>
<dbReference type="RefSeq" id="WP_091787164.1">
    <property type="nucleotide sequence ID" value="NZ_LT629711.1"/>
</dbReference>
<sequence>MDNTSDVLLLHAVQAWCDECLGERILVPVVDELPGGFCCTVCDTAVFSALDDLPAVAALRRSA</sequence>
<gene>
    <name evidence="1" type="ORF">SAMN04489867_3004</name>
</gene>
<accession>A0A1H0TW96</accession>
<protein>
    <submittedName>
        <fullName evidence="1">Uncharacterized protein</fullName>
    </submittedName>
</protein>
<name>A0A1H0TW96_9MICO</name>
<evidence type="ECO:0000313" key="2">
    <source>
        <dbReference type="Proteomes" id="UP000199077"/>
    </source>
</evidence>
<organism evidence="1 2">
    <name type="scientific">Pedococcus dokdonensis</name>
    <dbReference type="NCBI Taxonomy" id="443156"/>
    <lineage>
        <taxon>Bacteria</taxon>
        <taxon>Bacillati</taxon>
        <taxon>Actinomycetota</taxon>
        <taxon>Actinomycetes</taxon>
        <taxon>Micrococcales</taxon>
        <taxon>Intrasporangiaceae</taxon>
        <taxon>Pedococcus</taxon>
    </lineage>
</organism>